<feature type="coiled-coil region" evidence="3">
    <location>
        <begin position="42"/>
        <end position="83"/>
    </location>
</feature>
<protein>
    <recommendedName>
        <fullName evidence="5">Shugoshin C-terminal domain-containing protein</fullName>
    </recommendedName>
</protein>
<feature type="compositionally biased region" description="Basic and acidic residues" evidence="4">
    <location>
        <begin position="945"/>
        <end position="954"/>
    </location>
</feature>
<dbReference type="EMBL" id="JMSN01000023">
    <property type="protein sequence ID" value="KDN48890.1"/>
    <property type="molecule type" value="Genomic_DNA"/>
</dbReference>
<feature type="domain" description="Shugoshin C-terminal" evidence="5">
    <location>
        <begin position="571"/>
        <end position="593"/>
    </location>
</feature>
<feature type="compositionally biased region" description="Acidic residues" evidence="4">
    <location>
        <begin position="258"/>
        <end position="269"/>
    </location>
</feature>
<feature type="compositionally biased region" description="Low complexity" evidence="4">
    <location>
        <begin position="878"/>
        <end position="894"/>
    </location>
</feature>
<feature type="compositionally biased region" description="Basic residues" evidence="4">
    <location>
        <begin position="393"/>
        <end position="411"/>
    </location>
</feature>
<organism evidence="6 7">
    <name type="scientific">Tilletiaria anomala (strain ATCC 24038 / CBS 436.72 / UBC 951)</name>
    <dbReference type="NCBI Taxonomy" id="1037660"/>
    <lineage>
        <taxon>Eukaryota</taxon>
        <taxon>Fungi</taxon>
        <taxon>Dikarya</taxon>
        <taxon>Basidiomycota</taxon>
        <taxon>Ustilaginomycotina</taxon>
        <taxon>Exobasidiomycetes</taxon>
        <taxon>Georgefischeriales</taxon>
        <taxon>Tilletiariaceae</taxon>
        <taxon>Tilletiaria</taxon>
    </lineage>
</organism>
<dbReference type="STRING" id="1037660.A0A066WDR7"/>
<evidence type="ECO:0000256" key="3">
    <source>
        <dbReference type="SAM" id="Coils"/>
    </source>
</evidence>
<feature type="compositionally biased region" description="Polar residues" evidence="4">
    <location>
        <begin position="308"/>
        <end position="322"/>
    </location>
</feature>
<evidence type="ECO:0000313" key="7">
    <source>
        <dbReference type="Proteomes" id="UP000027361"/>
    </source>
</evidence>
<feature type="region of interest" description="Disordered" evidence="4">
    <location>
        <begin position="381"/>
        <end position="442"/>
    </location>
</feature>
<name>A0A066WDR7_TILAU</name>
<dbReference type="AlphaFoldDB" id="A0A066WDR7"/>
<dbReference type="GO" id="GO:0005634">
    <property type="term" value="C:nucleus"/>
    <property type="evidence" value="ECO:0007669"/>
    <property type="project" value="InterPro"/>
</dbReference>
<sequence length="965" mass="102075">MPPATRRELRISGINGINSHTLAMDDVLDTFEQFKRKHITQNRDIIKNNALAQLRIRELESRMQDLEAERAAQALEFVRAQAQLDRFEHQIRCVEIGWKVMSQGLPPGFRDLAAQSEARRGGVADVWRQLVPIEPHRRPPRHISLENSTLPAGVVRSIARNPSANLQTLTEVSSAQEGFRDMPLSAAPHGHRSIPEKWQGPGAHQWYASGVSHQLAENKSRNPTPRQEQTSLFPPFSEPATQSDLMAVFPPSSGSSDVPDDDSQSEYEEDFRGASDTAGLFGTSMPVQRRVLGRDRKPARSRDPSALLWSSTAGGQDRQTSGIPDPPDASISGAVGEPRMIDIDGAPSPISSPALDFDAHWAAVATAPILHTQAHVLEIPSESEDEHIATSGAKRKKRAGAGAKAGKRTSRRNSGMLSVHAPRDHATGGEDSEAATDSDAGLSRMSSFSSLLSGLSEFDTEEEMDGEVTPGVSMTKLPESNAAGLNAPLTAGALGASSKARSDADVGDTVKGARKKAAKADFEGSKSSAGGMALGGRKRKVPTLEDEETVLSLPRPSTASTLLADGEELFGRAQRTRKSVNYALPKLNTKMRKPDPTDLVPAANDGSSRSSTRGHPSARHAASTGDLAEIRKQRLSNSAEKDKGNSNYQAEAATPLVRKISKIELQGKDDEVVEDSPTGEDAHDTPDADTTETVRLLQKGRRHSKAALVANTDSNSARGDEAESKAFDDTTVNPMKRAGHNGTERPALRRASQSINIPVDEPATRSGLSRSSSESVATVKGTISATPSRGARKVSVTTTKPVARRDRPKTLSATMVAREGLLQESSTVGPSGGSTWSGPQRPSLRAALANTSGDKAELAAARSLAPPGNTTSSDGRISPALSTTSSAGSSVGTAMRSVQPSSSSQPALSRVSSMQKKPGATGMLAGKTGSKAPSAATTGLSSDAAVKDQGEGKRTARRTSSQAAA</sequence>
<evidence type="ECO:0000313" key="6">
    <source>
        <dbReference type="EMBL" id="KDN48890.1"/>
    </source>
</evidence>
<feature type="compositionally biased region" description="Polar residues" evidence="4">
    <location>
        <begin position="211"/>
        <end position="232"/>
    </location>
</feature>
<dbReference type="HOGENOM" id="CLU_306781_0_0_1"/>
<dbReference type="Proteomes" id="UP000027361">
    <property type="component" value="Unassembled WGS sequence"/>
</dbReference>
<evidence type="ECO:0000256" key="1">
    <source>
        <dbReference type="ARBA" id="ARBA00010845"/>
    </source>
</evidence>
<feature type="compositionally biased region" description="Low complexity" evidence="4">
    <location>
        <begin position="766"/>
        <end position="775"/>
    </location>
</feature>
<dbReference type="GeneID" id="25267851"/>
<reference evidence="6 7" key="1">
    <citation type="submission" date="2014-05" db="EMBL/GenBank/DDBJ databases">
        <title>Draft genome sequence of a rare smut relative, Tilletiaria anomala UBC 951.</title>
        <authorList>
            <consortium name="DOE Joint Genome Institute"/>
            <person name="Toome M."/>
            <person name="Kuo A."/>
            <person name="Henrissat B."/>
            <person name="Lipzen A."/>
            <person name="Tritt A."/>
            <person name="Yoshinaga Y."/>
            <person name="Zane M."/>
            <person name="Barry K."/>
            <person name="Grigoriev I.V."/>
            <person name="Spatafora J.W."/>
            <person name="Aimea M.C."/>
        </authorList>
    </citation>
    <scope>NUCLEOTIDE SEQUENCE [LARGE SCALE GENOMIC DNA]</scope>
    <source>
        <strain evidence="6 7">UBC 951</strain>
    </source>
</reference>
<dbReference type="GO" id="GO:0045132">
    <property type="term" value="P:meiotic chromosome segregation"/>
    <property type="evidence" value="ECO:0007669"/>
    <property type="project" value="InterPro"/>
</dbReference>
<feature type="region of interest" description="Disordered" evidence="4">
    <location>
        <begin position="182"/>
        <end position="347"/>
    </location>
</feature>
<feature type="region of interest" description="Disordered" evidence="4">
    <location>
        <begin position="457"/>
        <end position="479"/>
    </location>
</feature>
<comment type="caution">
    <text evidence="6">The sequence shown here is derived from an EMBL/GenBank/DDBJ whole genome shotgun (WGS) entry which is preliminary data.</text>
</comment>
<evidence type="ECO:0000256" key="2">
    <source>
        <dbReference type="ARBA" id="ARBA00022829"/>
    </source>
</evidence>
<keyword evidence="3" id="KW-0175">Coiled coil</keyword>
<feature type="compositionally biased region" description="Basic and acidic residues" evidence="4">
    <location>
        <begin position="718"/>
        <end position="728"/>
    </location>
</feature>
<feature type="compositionally biased region" description="Polar residues" evidence="4">
    <location>
        <begin position="823"/>
        <end position="840"/>
    </location>
</feature>
<gene>
    <name evidence="6" type="ORF">K437DRAFT_81870</name>
</gene>
<comment type="similarity">
    <text evidence="1">Belongs to the shugoshin family.</text>
</comment>
<feature type="compositionally biased region" description="Polar residues" evidence="4">
    <location>
        <begin position="896"/>
        <end position="915"/>
    </location>
</feature>
<accession>A0A066WDR7</accession>
<dbReference type="RefSeq" id="XP_013244256.1">
    <property type="nucleotide sequence ID" value="XM_013388802.1"/>
</dbReference>
<dbReference type="InterPro" id="IPR011515">
    <property type="entry name" value="Shugoshin_C"/>
</dbReference>
<proteinExistence type="inferred from homology"/>
<feature type="compositionally biased region" description="Basic and acidic residues" evidence="4">
    <location>
        <begin position="661"/>
        <end position="670"/>
    </location>
</feature>
<keyword evidence="2" id="KW-0159">Chromosome partition</keyword>
<evidence type="ECO:0000256" key="4">
    <source>
        <dbReference type="SAM" id="MobiDB-lite"/>
    </source>
</evidence>
<feature type="region of interest" description="Disordered" evidence="4">
    <location>
        <begin position="581"/>
        <end position="965"/>
    </location>
</feature>
<feature type="region of interest" description="Disordered" evidence="4">
    <location>
        <begin position="515"/>
        <end position="559"/>
    </location>
</feature>
<dbReference type="InParanoid" id="A0A066WDR7"/>
<feature type="compositionally biased region" description="Polar residues" evidence="4">
    <location>
        <begin position="605"/>
        <end position="614"/>
    </location>
</feature>
<keyword evidence="7" id="KW-1185">Reference proteome</keyword>
<dbReference type="OrthoDB" id="5394106at2759"/>
<dbReference type="Pfam" id="PF07557">
    <property type="entry name" value="Shugoshin_C"/>
    <property type="match status" value="1"/>
</dbReference>
<feature type="compositionally biased region" description="Basic and acidic residues" evidence="4">
    <location>
        <begin position="292"/>
        <end position="303"/>
    </location>
</feature>
<evidence type="ECO:0000259" key="5">
    <source>
        <dbReference type="Pfam" id="PF07557"/>
    </source>
</evidence>
<dbReference type="GO" id="GO:0000775">
    <property type="term" value="C:chromosome, centromeric region"/>
    <property type="evidence" value="ECO:0007669"/>
    <property type="project" value="InterPro"/>
</dbReference>